<evidence type="ECO:0000256" key="1">
    <source>
        <dbReference type="SAM" id="MobiDB-lite"/>
    </source>
</evidence>
<dbReference type="Proteomes" id="UP000299102">
    <property type="component" value="Unassembled WGS sequence"/>
</dbReference>
<dbReference type="AlphaFoldDB" id="A0A4C1ZKX9"/>
<gene>
    <name evidence="2" type="ORF">EVAR_62469_1</name>
</gene>
<evidence type="ECO:0000313" key="3">
    <source>
        <dbReference type="Proteomes" id="UP000299102"/>
    </source>
</evidence>
<accession>A0A4C1ZKX9</accession>
<feature type="compositionally biased region" description="Low complexity" evidence="1">
    <location>
        <begin position="71"/>
        <end position="81"/>
    </location>
</feature>
<protein>
    <submittedName>
        <fullName evidence="2">Uncharacterized protein</fullName>
    </submittedName>
</protein>
<comment type="caution">
    <text evidence="2">The sequence shown here is derived from an EMBL/GenBank/DDBJ whole genome shotgun (WGS) entry which is preliminary data.</text>
</comment>
<evidence type="ECO:0000313" key="2">
    <source>
        <dbReference type="EMBL" id="GBP87962.1"/>
    </source>
</evidence>
<dbReference type="EMBL" id="BGZK01001898">
    <property type="protein sequence ID" value="GBP87962.1"/>
    <property type="molecule type" value="Genomic_DNA"/>
</dbReference>
<proteinExistence type="predicted"/>
<reference evidence="2 3" key="1">
    <citation type="journal article" date="2019" name="Commun. Biol.">
        <title>The bagworm genome reveals a unique fibroin gene that provides high tensile strength.</title>
        <authorList>
            <person name="Kono N."/>
            <person name="Nakamura H."/>
            <person name="Ohtoshi R."/>
            <person name="Tomita M."/>
            <person name="Numata K."/>
            <person name="Arakawa K."/>
        </authorList>
    </citation>
    <scope>NUCLEOTIDE SEQUENCE [LARGE SCALE GENOMIC DNA]</scope>
</reference>
<sequence length="100" mass="10894">MHSKQIHIQVDLAHSSECQTAGRPPLAEADINTPEPNFSTRRSADEKSAACPWKSTGRARGTFLGRDGPRARGAGAPPALRPAFANQHRRHLAHVSYFTP</sequence>
<feature type="region of interest" description="Disordered" evidence="1">
    <location>
        <begin position="1"/>
        <end position="81"/>
    </location>
</feature>
<keyword evidence="3" id="KW-1185">Reference proteome</keyword>
<organism evidence="2 3">
    <name type="scientific">Eumeta variegata</name>
    <name type="common">Bagworm moth</name>
    <name type="synonym">Eumeta japonica</name>
    <dbReference type="NCBI Taxonomy" id="151549"/>
    <lineage>
        <taxon>Eukaryota</taxon>
        <taxon>Metazoa</taxon>
        <taxon>Ecdysozoa</taxon>
        <taxon>Arthropoda</taxon>
        <taxon>Hexapoda</taxon>
        <taxon>Insecta</taxon>
        <taxon>Pterygota</taxon>
        <taxon>Neoptera</taxon>
        <taxon>Endopterygota</taxon>
        <taxon>Lepidoptera</taxon>
        <taxon>Glossata</taxon>
        <taxon>Ditrysia</taxon>
        <taxon>Tineoidea</taxon>
        <taxon>Psychidae</taxon>
        <taxon>Oiketicinae</taxon>
        <taxon>Eumeta</taxon>
    </lineage>
</organism>
<name>A0A4C1ZKX9_EUMVA</name>